<feature type="domain" description="1-deoxy-D-xylulose 5-phosphate reductoisomerase C-terminal" evidence="11">
    <location>
        <begin position="151"/>
        <end position="234"/>
    </location>
</feature>
<comment type="similarity">
    <text evidence="2 9">Belongs to the DXR family.</text>
</comment>
<accession>A0A1U7CWL2</accession>
<dbReference type="PANTHER" id="PTHR30525:SF0">
    <property type="entry name" value="1-DEOXY-D-XYLULOSE 5-PHOSPHATE REDUCTOISOMERASE, CHLOROPLASTIC"/>
    <property type="match status" value="1"/>
</dbReference>
<dbReference type="EMBL" id="CP019082">
    <property type="protein sequence ID" value="APW63279.1"/>
    <property type="molecule type" value="Genomic_DNA"/>
</dbReference>
<comment type="cofactor">
    <cofactor evidence="9">
        <name>Mg(2+)</name>
        <dbReference type="ChEBI" id="CHEBI:18420"/>
    </cofactor>
    <cofactor evidence="9">
        <name>Mn(2+)</name>
        <dbReference type="ChEBI" id="CHEBI:29035"/>
    </cofactor>
</comment>
<evidence type="ECO:0000313" key="13">
    <source>
        <dbReference type="EMBL" id="APW63279.1"/>
    </source>
</evidence>
<dbReference type="SUPFAM" id="SSF51735">
    <property type="entry name" value="NAD(P)-binding Rossmann-fold domains"/>
    <property type="match status" value="1"/>
</dbReference>
<dbReference type="Pfam" id="PF02670">
    <property type="entry name" value="DXP_reductoisom"/>
    <property type="match status" value="1"/>
</dbReference>
<dbReference type="EC" id="1.1.1.267" evidence="9"/>
<keyword evidence="9" id="KW-0460">Magnesium</keyword>
<evidence type="ECO:0000313" key="14">
    <source>
        <dbReference type="Proteomes" id="UP000186309"/>
    </source>
</evidence>
<feature type="binding site" evidence="9">
    <location>
        <position position="17"/>
    </location>
    <ligand>
        <name>NADPH</name>
        <dbReference type="ChEBI" id="CHEBI:57783"/>
    </ligand>
</feature>
<evidence type="ECO:0000259" key="11">
    <source>
        <dbReference type="Pfam" id="PF08436"/>
    </source>
</evidence>
<comment type="caution">
    <text evidence="9">Lacks conserved residue(s) required for the propagation of feature annotation.</text>
</comment>
<feature type="binding site" evidence="9">
    <location>
        <position position="130"/>
    </location>
    <ligand>
        <name>1-deoxy-D-xylulose 5-phosphate</name>
        <dbReference type="ChEBI" id="CHEBI:57792"/>
    </ligand>
</feature>
<evidence type="ECO:0000256" key="5">
    <source>
        <dbReference type="ARBA" id="ARBA00023002"/>
    </source>
</evidence>
<dbReference type="HAMAP" id="MF_00183">
    <property type="entry name" value="DXP_reductoisom"/>
    <property type="match status" value="1"/>
</dbReference>
<dbReference type="InterPro" id="IPR036291">
    <property type="entry name" value="NAD(P)-bd_dom_sf"/>
</dbReference>
<comment type="catalytic activity">
    <reaction evidence="8">
        <text>2-C-methyl-D-erythritol 4-phosphate + NADP(+) = 1-deoxy-D-xylulose 5-phosphate + NADPH + H(+)</text>
        <dbReference type="Rhea" id="RHEA:13717"/>
        <dbReference type="ChEBI" id="CHEBI:15378"/>
        <dbReference type="ChEBI" id="CHEBI:57783"/>
        <dbReference type="ChEBI" id="CHEBI:57792"/>
        <dbReference type="ChEBI" id="CHEBI:58262"/>
        <dbReference type="ChEBI" id="CHEBI:58349"/>
        <dbReference type="EC" id="1.1.1.267"/>
    </reaction>
    <physiologicalReaction direction="right-to-left" evidence="8">
        <dbReference type="Rhea" id="RHEA:13719"/>
    </physiologicalReaction>
</comment>
<dbReference type="PANTHER" id="PTHR30525">
    <property type="entry name" value="1-DEOXY-D-XYLULOSE 5-PHOSPHATE REDUCTOISOMERASE"/>
    <property type="match status" value="1"/>
</dbReference>
<evidence type="ECO:0000259" key="12">
    <source>
        <dbReference type="Pfam" id="PF13288"/>
    </source>
</evidence>
<evidence type="ECO:0000256" key="1">
    <source>
        <dbReference type="ARBA" id="ARBA00005094"/>
    </source>
</evidence>
<feature type="binding site" evidence="9">
    <location>
        <position position="222"/>
    </location>
    <ligand>
        <name>1-deoxy-D-xylulose 5-phosphate</name>
        <dbReference type="ChEBI" id="CHEBI:57792"/>
    </ligand>
</feature>
<dbReference type="InterPro" id="IPR003821">
    <property type="entry name" value="DXP_reductoisomerase"/>
</dbReference>
<keyword evidence="14" id="KW-1185">Reference proteome</keyword>
<proteinExistence type="inferred from homology"/>
<dbReference type="UniPathway" id="UPA00056">
    <property type="reaction ID" value="UER00092"/>
</dbReference>
<organism evidence="13 14">
    <name type="scientific">Paludisphaera borealis</name>
    <dbReference type="NCBI Taxonomy" id="1387353"/>
    <lineage>
        <taxon>Bacteria</taxon>
        <taxon>Pseudomonadati</taxon>
        <taxon>Planctomycetota</taxon>
        <taxon>Planctomycetia</taxon>
        <taxon>Isosphaerales</taxon>
        <taxon>Isosphaeraceae</taxon>
        <taxon>Paludisphaera</taxon>
    </lineage>
</organism>
<evidence type="ECO:0000256" key="2">
    <source>
        <dbReference type="ARBA" id="ARBA00006825"/>
    </source>
</evidence>
<evidence type="ECO:0000259" key="10">
    <source>
        <dbReference type="Pfam" id="PF02670"/>
    </source>
</evidence>
<dbReference type="NCBIfam" id="NF009114">
    <property type="entry name" value="PRK12464.1"/>
    <property type="match status" value="1"/>
</dbReference>
<dbReference type="Pfam" id="PF08436">
    <property type="entry name" value="DXP_redisom_C"/>
    <property type="match status" value="1"/>
</dbReference>
<dbReference type="GO" id="GO:0016853">
    <property type="term" value="F:isomerase activity"/>
    <property type="evidence" value="ECO:0007669"/>
    <property type="project" value="UniProtKB-KW"/>
</dbReference>
<name>A0A1U7CWL2_9BACT</name>
<dbReference type="NCBIfam" id="TIGR00243">
    <property type="entry name" value="Dxr"/>
    <property type="match status" value="1"/>
</dbReference>
<evidence type="ECO:0000256" key="6">
    <source>
        <dbReference type="ARBA" id="ARBA00023211"/>
    </source>
</evidence>
<evidence type="ECO:0000256" key="8">
    <source>
        <dbReference type="ARBA" id="ARBA00048543"/>
    </source>
</evidence>
<feature type="binding site" evidence="9">
    <location>
        <position position="131"/>
    </location>
    <ligand>
        <name>NADPH</name>
        <dbReference type="ChEBI" id="CHEBI:57783"/>
    </ligand>
</feature>
<dbReference type="Proteomes" id="UP000186309">
    <property type="component" value="Chromosome"/>
</dbReference>
<dbReference type="GO" id="GO:0070402">
    <property type="term" value="F:NADPH binding"/>
    <property type="evidence" value="ECO:0007669"/>
    <property type="project" value="InterPro"/>
</dbReference>
<dbReference type="AlphaFoldDB" id="A0A1U7CWL2"/>
<dbReference type="GO" id="GO:0030604">
    <property type="term" value="F:1-deoxy-D-xylulose-5-phosphate reductoisomerase activity"/>
    <property type="evidence" value="ECO:0007669"/>
    <property type="project" value="UniProtKB-UniRule"/>
</dbReference>
<keyword evidence="3 9" id="KW-0479">Metal-binding</keyword>
<feature type="binding site" evidence="9">
    <location>
        <position position="217"/>
    </location>
    <ligand>
        <name>1-deoxy-D-xylulose 5-phosphate</name>
        <dbReference type="ChEBI" id="CHEBI:57792"/>
    </ligand>
</feature>
<dbReference type="FunFam" id="3.40.50.720:FF:000045">
    <property type="entry name" value="1-deoxy-D-xylulose 5-phosphate reductoisomerase"/>
    <property type="match status" value="1"/>
</dbReference>
<feature type="binding site" evidence="9">
    <location>
        <position position="226"/>
    </location>
    <ligand>
        <name>1-deoxy-D-xylulose 5-phosphate</name>
        <dbReference type="ChEBI" id="CHEBI:57792"/>
    </ligand>
</feature>
<dbReference type="SUPFAM" id="SSF69055">
    <property type="entry name" value="1-deoxy-D-xylulose-5-phosphate reductoisomerase, C-terminal domain"/>
    <property type="match status" value="1"/>
</dbReference>
<evidence type="ECO:0000256" key="7">
    <source>
        <dbReference type="ARBA" id="ARBA00023229"/>
    </source>
</evidence>
<dbReference type="InterPro" id="IPR013512">
    <property type="entry name" value="DXP_reductoisomerase_N"/>
</dbReference>
<gene>
    <name evidence="9 13" type="primary">dxr</name>
    <name evidence="13" type="ORF">BSF38_04843</name>
</gene>
<evidence type="ECO:0000256" key="4">
    <source>
        <dbReference type="ARBA" id="ARBA00022857"/>
    </source>
</evidence>
<dbReference type="STRING" id="1387353.BSF38_04843"/>
<feature type="binding site" evidence="9">
    <location>
        <position position="18"/>
    </location>
    <ligand>
        <name>NADPH</name>
        <dbReference type="ChEBI" id="CHEBI:57783"/>
    </ligand>
</feature>
<keyword evidence="4 9" id="KW-0521">NADP</keyword>
<dbReference type="RefSeq" id="WP_076351400.1">
    <property type="nucleotide sequence ID" value="NZ_CP019082.1"/>
</dbReference>
<dbReference type="KEGG" id="pbor:BSF38_04843"/>
<dbReference type="Pfam" id="PF13288">
    <property type="entry name" value="DXPR_C"/>
    <property type="match status" value="1"/>
</dbReference>
<dbReference type="InterPro" id="IPR036169">
    <property type="entry name" value="DXPR_C_sf"/>
</dbReference>
<keyword evidence="5 9" id="KW-0560">Oxidoreductase</keyword>
<evidence type="ECO:0000256" key="9">
    <source>
        <dbReference type="HAMAP-Rule" id="MF_00183"/>
    </source>
</evidence>
<reference evidence="14" key="1">
    <citation type="submission" date="2016-12" db="EMBL/GenBank/DDBJ databases">
        <title>Comparative genomics of four Isosphaeraceae planctomycetes: a common pool of plasmids and glycoside hydrolase genes.</title>
        <authorList>
            <person name="Ivanova A."/>
        </authorList>
    </citation>
    <scope>NUCLEOTIDE SEQUENCE [LARGE SCALE GENOMIC DNA]</scope>
    <source>
        <strain evidence="14">PX4</strain>
    </source>
</reference>
<feature type="binding site" evidence="9">
    <location>
        <position position="155"/>
    </location>
    <ligand>
        <name>Mn(2+)</name>
        <dbReference type="ChEBI" id="CHEBI:29035"/>
    </ligand>
</feature>
<dbReference type="InterPro" id="IPR026877">
    <property type="entry name" value="DXPR_C"/>
</dbReference>
<feature type="domain" description="1-deoxy-D-xylulose 5-phosphate reductoisomerase N-terminal" evidence="10">
    <location>
        <begin position="10"/>
        <end position="137"/>
    </location>
</feature>
<feature type="binding site" evidence="9">
    <location>
        <position position="210"/>
    </location>
    <ligand>
        <name>NADPH</name>
        <dbReference type="ChEBI" id="CHEBI:57783"/>
    </ligand>
</feature>
<dbReference type="OrthoDB" id="9806546at2"/>
<dbReference type="GO" id="GO:0051484">
    <property type="term" value="P:isopentenyl diphosphate biosynthetic process, methylerythritol 4-phosphate pathway involved in terpenoid biosynthetic process"/>
    <property type="evidence" value="ECO:0007669"/>
    <property type="project" value="UniProtKB-ARBA"/>
</dbReference>
<keyword evidence="13" id="KW-0413">Isomerase</keyword>
<dbReference type="GO" id="GO:0030145">
    <property type="term" value="F:manganese ion binding"/>
    <property type="evidence" value="ECO:0007669"/>
    <property type="project" value="TreeGrafter"/>
</dbReference>
<dbReference type="PIRSF" id="PIRSF006205">
    <property type="entry name" value="Dxp_reductismrs"/>
    <property type="match status" value="1"/>
</dbReference>
<comment type="function">
    <text evidence="9">Catalyzes the NADPH-dependent rearrangement and reduction of 1-deoxy-D-xylulose-5-phosphate (DXP) to 2-C-methyl-D-erythritol 4-phosphate (MEP).</text>
</comment>
<feature type="binding site" evidence="9">
    <location>
        <position position="223"/>
    </location>
    <ligand>
        <name>1-deoxy-D-xylulose 5-phosphate</name>
        <dbReference type="ChEBI" id="CHEBI:57792"/>
    </ligand>
</feature>
<protein>
    <recommendedName>
        <fullName evidence="9">1-deoxy-D-xylulose 5-phosphate reductoisomerase</fullName>
        <shortName evidence="9">DXP reductoisomerase</shortName>
        <ecNumber evidence="9">1.1.1.267</ecNumber>
    </recommendedName>
    <alternativeName>
        <fullName evidence="9">1-deoxyxylulose-5-phosphate reductoisomerase</fullName>
    </alternativeName>
    <alternativeName>
        <fullName evidence="9">2-C-methyl-D-erythritol 4-phosphate synthase</fullName>
    </alternativeName>
</protein>
<feature type="binding site" evidence="9">
    <location>
        <position position="156"/>
    </location>
    <ligand>
        <name>1-deoxy-D-xylulose 5-phosphate</name>
        <dbReference type="ChEBI" id="CHEBI:57792"/>
    </ligand>
</feature>
<feature type="binding site" evidence="9">
    <location>
        <position position="204"/>
    </location>
    <ligand>
        <name>1-deoxy-D-xylulose 5-phosphate</name>
        <dbReference type="ChEBI" id="CHEBI:57792"/>
    </ligand>
</feature>
<feature type="binding site" evidence="9">
    <location>
        <position position="226"/>
    </location>
    <ligand>
        <name>Mn(2+)</name>
        <dbReference type="ChEBI" id="CHEBI:29035"/>
    </ligand>
</feature>
<keyword evidence="7 9" id="KW-0414">Isoprene biosynthesis</keyword>
<feature type="binding site" evidence="9">
    <location>
        <position position="19"/>
    </location>
    <ligand>
        <name>NADPH</name>
        <dbReference type="ChEBI" id="CHEBI:57783"/>
    </ligand>
</feature>
<comment type="pathway">
    <text evidence="1 9">Isoprenoid biosynthesis; isopentenyl diphosphate biosynthesis via DXP pathway; isopentenyl diphosphate from 1-deoxy-D-xylulose 5-phosphate: step 1/6.</text>
</comment>
<dbReference type="Gene3D" id="1.10.1740.10">
    <property type="match status" value="1"/>
</dbReference>
<evidence type="ECO:0000256" key="3">
    <source>
        <dbReference type="ARBA" id="ARBA00022723"/>
    </source>
</evidence>
<dbReference type="SUPFAM" id="SSF55347">
    <property type="entry name" value="Glyceraldehyde-3-phosphate dehydrogenase-like, C-terminal domain"/>
    <property type="match status" value="1"/>
</dbReference>
<dbReference type="InterPro" id="IPR013644">
    <property type="entry name" value="DXP_reductoisomerase_C"/>
</dbReference>
<feature type="binding site" evidence="9">
    <location>
        <position position="157"/>
    </location>
    <ligand>
        <name>Mn(2+)</name>
        <dbReference type="ChEBI" id="CHEBI:29035"/>
    </ligand>
</feature>
<dbReference type="Gene3D" id="3.40.50.720">
    <property type="entry name" value="NAD(P)-binding Rossmann-like Domain"/>
    <property type="match status" value="1"/>
</dbReference>
<feature type="binding site" evidence="9">
    <location>
        <position position="16"/>
    </location>
    <ligand>
        <name>NADPH</name>
        <dbReference type="ChEBI" id="CHEBI:57783"/>
    </ligand>
</feature>
<feature type="domain" description="DXP reductoisomerase C-terminal" evidence="12">
    <location>
        <begin position="266"/>
        <end position="381"/>
    </location>
</feature>
<feature type="binding site" evidence="9">
    <location>
        <position position="181"/>
    </location>
    <ligand>
        <name>1-deoxy-D-xylulose 5-phosphate</name>
        <dbReference type="ChEBI" id="CHEBI:57792"/>
    </ligand>
</feature>
<sequence length="389" mass="42640">MERGDSTTRVVVLGSTGSIGLSTLNVIESDGSGRLRAHGLSAHSNWRRLADQARAISPRFVTVTDHQPADEVRAALRGTDVEVLTGVEGVIRMVQDPATDRVLNAIVGAAGLNGTWAALEAGKTVALANKETLVVAGPLIMDLARRRNARLLPVDSEHSAIFQALQSGNRREVRRVILTSSGGPFRGKTRRELLKVTPEEALNHPTWRMGPKITIDSATLMNKALEVIEARWLFDLEPDQIEVVIHPESMIHSMVEFVDGSVIAQLSPPDMRLPIQYALTYPDRSPCPGPLLDLTKPSALHFEPPDRETFPALDLAYEVMKRGGTAGAALNAANEVAVGRFLGGEIGFLDIPRACRSVLDHHEFDPRPTLDQLWKIDAWARLEVQRWIP</sequence>
<feature type="binding site" evidence="9">
    <location>
        <position position="45"/>
    </location>
    <ligand>
        <name>NADPH</name>
        <dbReference type="ChEBI" id="CHEBI:57783"/>
    </ligand>
</feature>
<feature type="binding site" evidence="9">
    <location>
        <position position="129"/>
    </location>
    <ligand>
        <name>NADPH</name>
        <dbReference type="ChEBI" id="CHEBI:57783"/>
    </ligand>
</feature>
<feature type="binding site" evidence="9">
    <location>
        <position position="157"/>
    </location>
    <ligand>
        <name>1-deoxy-D-xylulose 5-phosphate</name>
        <dbReference type="ChEBI" id="CHEBI:57792"/>
    </ligand>
</feature>
<keyword evidence="6 9" id="KW-0464">Manganese</keyword>